<gene>
    <name evidence="1" type="ORF">IAA60_03835</name>
</gene>
<dbReference type="InterPro" id="IPR001661">
    <property type="entry name" value="Glyco_hydro_37"/>
</dbReference>
<dbReference type="SUPFAM" id="SSF48208">
    <property type="entry name" value="Six-hairpin glycosidases"/>
    <property type="match status" value="1"/>
</dbReference>
<dbReference type="Pfam" id="PF01204">
    <property type="entry name" value="Trehalase"/>
    <property type="match status" value="1"/>
</dbReference>
<organism evidence="1 2">
    <name type="scientific">Candidatus Ornithomonoglobus intestinigallinarum</name>
    <dbReference type="NCBI Taxonomy" id="2840894"/>
    <lineage>
        <taxon>Bacteria</taxon>
        <taxon>Bacillati</taxon>
        <taxon>Bacillota</taxon>
        <taxon>Clostridia</taxon>
        <taxon>Candidatus Ornithomonoglobus</taxon>
    </lineage>
</organism>
<comment type="caution">
    <text evidence="1">The sequence shown here is derived from an EMBL/GenBank/DDBJ whole genome shotgun (WGS) entry which is preliminary data.</text>
</comment>
<reference evidence="1" key="1">
    <citation type="submission" date="2020-10" db="EMBL/GenBank/DDBJ databases">
        <authorList>
            <person name="Gilroy R."/>
        </authorList>
    </citation>
    <scope>NUCLEOTIDE SEQUENCE</scope>
    <source>
        <strain evidence="1">CHK181-108</strain>
    </source>
</reference>
<reference evidence="1" key="2">
    <citation type="journal article" date="2021" name="PeerJ">
        <title>Extensive microbial diversity within the chicken gut microbiome revealed by metagenomics and culture.</title>
        <authorList>
            <person name="Gilroy R."/>
            <person name="Ravi A."/>
            <person name="Getino M."/>
            <person name="Pursley I."/>
            <person name="Horton D.L."/>
            <person name="Alikhan N.F."/>
            <person name="Baker D."/>
            <person name="Gharbi K."/>
            <person name="Hall N."/>
            <person name="Watson M."/>
            <person name="Adriaenssens E.M."/>
            <person name="Foster-Nyarko E."/>
            <person name="Jarju S."/>
            <person name="Secka A."/>
            <person name="Antonio M."/>
            <person name="Oren A."/>
            <person name="Chaudhuri R.R."/>
            <person name="La Ragione R."/>
            <person name="Hildebrand F."/>
            <person name="Pallen M.J."/>
        </authorList>
    </citation>
    <scope>NUCLEOTIDE SEQUENCE</scope>
    <source>
        <strain evidence="1">CHK181-108</strain>
    </source>
</reference>
<dbReference type="InterPro" id="IPR012341">
    <property type="entry name" value="6hp_glycosidase-like_sf"/>
</dbReference>
<dbReference type="GO" id="GO:0005993">
    <property type="term" value="P:trehalose catabolic process"/>
    <property type="evidence" value="ECO:0007669"/>
    <property type="project" value="TreeGrafter"/>
</dbReference>
<dbReference type="PRINTS" id="PR00744">
    <property type="entry name" value="GLHYDRLASE37"/>
</dbReference>
<dbReference type="GO" id="GO:0004555">
    <property type="term" value="F:alpha,alpha-trehalase activity"/>
    <property type="evidence" value="ECO:0007669"/>
    <property type="project" value="InterPro"/>
</dbReference>
<dbReference type="AlphaFoldDB" id="A0A9D1KQX9"/>
<dbReference type="Gene3D" id="1.50.10.10">
    <property type="match status" value="1"/>
</dbReference>
<dbReference type="PANTHER" id="PTHR23403:SF6">
    <property type="entry name" value="CYTOSOLIC NEUTRAL TREHALASE-RELATED"/>
    <property type="match status" value="1"/>
</dbReference>
<dbReference type="EMBL" id="DVLU01000032">
    <property type="protein sequence ID" value="HIT85022.1"/>
    <property type="molecule type" value="Genomic_DNA"/>
</dbReference>
<accession>A0A9D1KQX9</accession>
<proteinExistence type="predicted"/>
<dbReference type="InterPro" id="IPR008928">
    <property type="entry name" value="6-hairpin_glycosidase_sf"/>
</dbReference>
<evidence type="ECO:0000313" key="1">
    <source>
        <dbReference type="EMBL" id="HIT85022.1"/>
    </source>
</evidence>
<dbReference type="PANTHER" id="PTHR23403">
    <property type="entry name" value="TREHALASE"/>
    <property type="match status" value="1"/>
</dbReference>
<evidence type="ECO:0000313" key="2">
    <source>
        <dbReference type="Proteomes" id="UP000824165"/>
    </source>
</evidence>
<name>A0A9D1KQX9_9FIRM</name>
<protein>
    <submittedName>
        <fullName evidence="1">Alpha,alpha-trehalase</fullName>
    </submittedName>
</protein>
<dbReference type="Proteomes" id="UP000824165">
    <property type="component" value="Unassembled WGS sequence"/>
</dbReference>
<sequence length="401" mass="45049">MVIEFIKSSWKDTIRCTKEAAGGLIALPYPYTVPCADGIFQELYYWDTYFINKGLLLSGLAETALANANNLLYLADTFGFVPNGSNIELSNRSQPPFLSLIVYDIYECFGDKSWLEKAYKTLKTEYSFWINRRAAAFGLSRYGGNYKESDNIKTYADMYRRRTGGEFRDIDDSALYRHSIAVFESGWDITPRWGISALDYAQVELNSLLYILEDNMAHFSEIIAPSETVLWQERKAARKNAMKKHMLKDGVYYDCNIKADSVSDYFSAASYFPLFAGLASDSEARAAENMLHKIEFEHGIAVCEQKTADITCQWAYPNSWAPITYITVKGLLNYGLTGSAARIAGKYINSVDKIYAGTNCLWEKYNAVTGNTDAASEYGTPPMLGWTAGVYLALKEISGQT</sequence>